<keyword evidence="2" id="KW-1185">Reference proteome</keyword>
<dbReference type="RefSeq" id="WP_285748390.1">
    <property type="nucleotide sequence ID" value="NZ_CP127162.1"/>
</dbReference>
<dbReference type="PROSITE" id="PS51257">
    <property type="entry name" value="PROKAR_LIPOPROTEIN"/>
    <property type="match status" value="1"/>
</dbReference>
<evidence type="ECO:0000313" key="1">
    <source>
        <dbReference type="EMBL" id="WIV21013.1"/>
    </source>
</evidence>
<evidence type="ECO:0000313" key="2">
    <source>
        <dbReference type="Proteomes" id="UP001236415"/>
    </source>
</evidence>
<name>A0ABY8X7H9_9BACL</name>
<reference evidence="1 2" key="1">
    <citation type="submission" date="2023-06" db="EMBL/GenBank/DDBJ databases">
        <title>Paenibacillus polygonum sp. nov., an endophytic bacterium, isolated from Polygonum lapathifolium L. in Nanji Wetland National Nature Reserve, South of Poyang Lake, Jiangxi Province, China.</title>
        <authorList>
            <person name="Yu Z."/>
        </authorList>
    </citation>
    <scope>NUCLEOTIDE SEQUENCE [LARGE SCALE GENOMIC DNA]</scope>
    <source>
        <strain evidence="1 2">C31</strain>
    </source>
</reference>
<protein>
    <submittedName>
        <fullName evidence="1">Uncharacterized protein</fullName>
    </submittedName>
</protein>
<dbReference type="Proteomes" id="UP001236415">
    <property type="component" value="Chromosome"/>
</dbReference>
<dbReference type="EMBL" id="CP127162">
    <property type="protein sequence ID" value="WIV21013.1"/>
    <property type="molecule type" value="Genomic_DNA"/>
</dbReference>
<proteinExistence type="predicted"/>
<organism evidence="1 2">
    <name type="scientific">Paenibacillus polygoni</name>
    <dbReference type="NCBI Taxonomy" id="3050112"/>
    <lineage>
        <taxon>Bacteria</taxon>
        <taxon>Bacillati</taxon>
        <taxon>Bacillota</taxon>
        <taxon>Bacilli</taxon>
        <taxon>Bacillales</taxon>
        <taxon>Paenibacillaceae</taxon>
        <taxon>Paenibacillus</taxon>
    </lineage>
</organism>
<accession>A0ABY8X7H9</accession>
<sequence length="211" mass="23797">MRKRSAWIAIVTVAVSMVFTGCTREEQSAQATIVNKVQPAYEKTFKDLHLGEAHFYSAFIPNGAEKWVHFGIDTYIGGQLQEETQELSTGNFIEREDDKYDLGLVLMNHGDKILAQFNVDGTSTSLYELPKAKLEEGQGISTSWAEALPEDEDVLLMEGEKRILGAYIMNTNGRIIYHDLSDAGQLKQAIRENHIMHILYMTLETVDKIPQ</sequence>
<gene>
    <name evidence="1" type="ORF">QPK24_10235</name>
</gene>